<dbReference type="SUPFAM" id="SSF46626">
    <property type="entry name" value="Cytochrome c"/>
    <property type="match status" value="1"/>
</dbReference>
<sequence>MKTSQRLLALAAAALLPLAALTAPNLLQQGWSDADRAFFYGTPQGTAMYPAYIMQALEAADGLPFMSRENLEQYGVLYPEKDLKVPNNPWGWPIGFVADTLPALGGLKFSVTCAACHTGEVRHQGKRLLIEGGQSVTDIGRMGGDWMRNFLATDADPARRERLFKRAVELGHPRDQIAADWAQVMTRTRNEATRGSHLAATTPGPGRVDAVASIATAVFADGLNNPRNLFPADAPQSYPPLWDIWHFDWVQSNASAHQPMLRNVTEAMGTGPNHFVHPDGTLKPEPDRWRSSYRIQNLYEIEQRLQSLAPPPWPVDVLGAIDTRRARAGRKLFDNHCAGCHGIRQLKGAAAPTWHLPVVPLAKIGTDPMLVLAMSGRRYDASVLGIDRPLSALEGLNIVAGAVKAQAYADAGITAEQAPRYDGFGRKAELNPDTCGYRPRPLMGIWATPPFLHNGSVPTVDDLLSETRPVRFASGGNDYDPVRMGLAAKGGPGALDLDTRLRGNSNAGHWFTDDTTRPGRIGPALSAKERIALIEYLKAATRDNYPTKTTGYPTKPVNCPQAPGWAAQWLKTLGLPASN</sequence>
<dbReference type="Proteomes" id="UP000663903">
    <property type="component" value="Chromosome"/>
</dbReference>
<dbReference type="GO" id="GO:0009055">
    <property type="term" value="F:electron transfer activity"/>
    <property type="evidence" value="ECO:0007669"/>
    <property type="project" value="InterPro"/>
</dbReference>
<dbReference type="EMBL" id="CP071796">
    <property type="protein sequence ID" value="QTD46053.1"/>
    <property type="molecule type" value="Genomic_DNA"/>
</dbReference>
<dbReference type="KEGG" id="otd:J1M35_03850"/>
<dbReference type="GO" id="GO:0020037">
    <property type="term" value="F:heme binding"/>
    <property type="evidence" value="ECO:0007669"/>
    <property type="project" value="InterPro"/>
</dbReference>
<dbReference type="PANTHER" id="PTHR30600:SF9">
    <property type="entry name" value="BLR7738 PROTEIN"/>
    <property type="match status" value="1"/>
</dbReference>
<keyword evidence="3 4" id="KW-0408">Iron</keyword>
<evidence type="ECO:0000256" key="2">
    <source>
        <dbReference type="ARBA" id="ARBA00022723"/>
    </source>
</evidence>
<accession>A0A975H3M6</accession>
<reference evidence="7" key="1">
    <citation type="submission" date="2021-03" db="EMBL/GenBank/DDBJ databases">
        <title>Ottowia sp. 27C isolated from the cloaca of a Giant Asian pond turtle (Heosemys grandis).</title>
        <authorList>
            <person name="Spergser J."/>
            <person name="Busse H.-J."/>
        </authorList>
    </citation>
    <scope>NUCLEOTIDE SEQUENCE</scope>
    <source>
        <strain evidence="7">27C</strain>
    </source>
</reference>
<dbReference type="Pfam" id="PF21419">
    <property type="entry name" value="RoxA-like_Cyt-c"/>
    <property type="match status" value="1"/>
</dbReference>
<feature type="chain" id="PRO_5038030648" description="Cytochrome c domain-containing protein" evidence="5">
    <location>
        <begin position="23"/>
        <end position="579"/>
    </location>
</feature>
<dbReference type="Gene3D" id="1.10.760.10">
    <property type="entry name" value="Cytochrome c-like domain"/>
    <property type="match status" value="1"/>
</dbReference>
<feature type="signal peptide" evidence="5">
    <location>
        <begin position="1"/>
        <end position="22"/>
    </location>
</feature>
<keyword evidence="5" id="KW-0732">Signal</keyword>
<evidence type="ECO:0000256" key="5">
    <source>
        <dbReference type="SAM" id="SignalP"/>
    </source>
</evidence>
<organism evidence="7 8">
    <name type="scientific">Ottowia testudinis</name>
    <dbReference type="NCBI Taxonomy" id="2816950"/>
    <lineage>
        <taxon>Bacteria</taxon>
        <taxon>Pseudomonadati</taxon>
        <taxon>Pseudomonadota</taxon>
        <taxon>Betaproteobacteria</taxon>
        <taxon>Burkholderiales</taxon>
        <taxon>Comamonadaceae</taxon>
        <taxon>Ottowia</taxon>
    </lineage>
</organism>
<dbReference type="PANTHER" id="PTHR30600">
    <property type="entry name" value="CYTOCHROME C PEROXIDASE-RELATED"/>
    <property type="match status" value="1"/>
</dbReference>
<feature type="domain" description="Cytochrome c" evidence="6">
    <location>
        <begin position="324"/>
        <end position="541"/>
    </location>
</feature>
<name>A0A975H3M6_9BURK</name>
<dbReference type="RefSeq" id="WP_208009952.1">
    <property type="nucleotide sequence ID" value="NZ_CP071796.1"/>
</dbReference>
<evidence type="ECO:0000259" key="6">
    <source>
        <dbReference type="PROSITE" id="PS51007"/>
    </source>
</evidence>
<dbReference type="InterPro" id="IPR009056">
    <property type="entry name" value="Cyt_c-like_dom"/>
</dbReference>
<evidence type="ECO:0000313" key="8">
    <source>
        <dbReference type="Proteomes" id="UP000663903"/>
    </source>
</evidence>
<proteinExistence type="predicted"/>
<dbReference type="Pfam" id="PF00034">
    <property type="entry name" value="Cytochrom_C"/>
    <property type="match status" value="1"/>
</dbReference>
<evidence type="ECO:0000256" key="3">
    <source>
        <dbReference type="ARBA" id="ARBA00023004"/>
    </source>
</evidence>
<evidence type="ECO:0000256" key="1">
    <source>
        <dbReference type="ARBA" id="ARBA00022617"/>
    </source>
</evidence>
<gene>
    <name evidence="7" type="ORF">J1M35_03850</name>
</gene>
<dbReference type="PROSITE" id="PS51007">
    <property type="entry name" value="CYTC"/>
    <property type="match status" value="1"/>
</dbReference>
<keyword evidence="8" id="KW-1185">Reference proteome</keyword>
<dbReference type="AlphaFoldDB" id="A0A975H3M6"/>
<dbReference type="GO" id="GO:0004130">
    <property type="term" value="F:cytochrome-c peroxidase activity"/>
    <property type="evidence" value="ECO:0007669"/>
    <property type="project" value="TreeGrafter"/>
</dbReference>
<evidence type="ECO:0000256" key="4">
    <source>
        <dbReference type="PROSITE-ProRule" id="PRU00433"/>
    </source>
</evidence>
<dbReference type="NCBIfam" id="NF040606">
    <property type="entry name" value="CytoC_perox"/>
    <property type="match status" value="1"/>
</dbReference>
<dbReference type="InterPro" id="IPR051395">
    <property type="entry name" value="Cytochrome_c_Peroxidase/MauG"/>
</dbReference>
<keyword evidence="1 4" id="KW-0349">Heme</keyword>
<evidence type="ECO:0000313" key="7">
    <source>
        <dbReference type="EMBL" id="QTD46053.1"/>
    </source>
</evidence>
<protein>
    <recommendedName>
        <fullName evidence="6">Cytochrome c domain-containing protein</fullName>
    </recommendedName>
</protein>
<dbReference type="InterPro" id="IPR047758">
    <property type="entry name" value="CytoC_perox"/>
</dbReference>
<dbReference type="InterPro" id="IPR036909">
    <property type="entry name" value="Cyt_c-like_dom_sf"/>
</dbReference>
<dbReference type="GO" id="GO:0046872">
    <property type="term" value="F:metal ion binding"/>
    <property type="evidence" value="ECO:0007669"/>
    <property type="project" value="UniProtKB-KW"/>
</dbReference>
<keyword evidence="2 4" id="KW-0479">Metal-binding</keyword>